<reference evidence="6 7" key="1">
    <citation type="journal article" date="2016" name="Environ. Microbiol.">
        <title>Genomic resolution of a cold subsurface aquifer community provides metabolic insights for novel microbes adapted to high CO concentrations.</title>
        <authorList>
            <person name="Probst A.J."/>
            <person name="Castelle C.J."/>
            <person name="Singh A."/>
            <person name="Brown C.T."/>
            <person name="Anantharaman K."/>
            <person name="Sharon I."/>
            <person name="Hug L.A."/>
            <person name="Burstein D."/>
            <person name="Emerson J.B."/>
            <person name="Thomas B.C."/>
            <person name="Banfield J.F."/>
        </authorList>
    </citation>
    <scope>NUCLEOTIDE SEQUENCE [LARGE SCALE GENOMIC DNA]</scope>
    <source>
        <strain evidence="6">CG1_02_38_46</strain>
    </source>
</reference>
<keyword evidence="2" id="KW-0560">Oxidoreductase</keyword>
<evidence type="ECO:0000256" key="2">
    <source>
        <dbReference type="ARBA" id="ARBA00023002"/>
    </source>
</evidence>
<evidence type="ECO:0000313" key="7">
    <source>
        <dbReference type="Proteomes" id="UP000182278"/>
    </source>
</evidence>
<name>A0A1J4SCM0_9BACT</name>
<dbReference type="GO" id="GO:0006086">
    <property type="term" value="P:pyruvate decarboxylation to acetyl-CoA"/>
    <property type="evidence" value="ECO:0007669"/>
    <property type="project" value="TreeGrafter"/>
</dbReference>
<dbReference type="SUPFAM" id="SSF52518">
    <property type="entry name" value="Thiamin diphosphate-binding fold (THDP-binding)"/>
    <property type="match status" value="1"/>
</dbReference>
<dbReference type="Pfam" id="PF00676">
    <property type="entry name" value="E1_dh"/>
    <property type="match status" value="1"/>
</dbReference>
<evidence type="ECO:0000256" key="1">
    <source>
        <dbReference type="ARBA" id="ARBA00001964"/>
    </source>
</evidence>
<dbReference type="Gene3D" id="3.40.50.970">
    <property type="match status" value="1"/>
</dbReference>
<dbReference type="PANTHER" id="PTHR11516">
    <property type="entry name" value="PYRUVATE DEHYDROGENASE E1 COMPONENT, ALPHA SUBUNIT BACTERIAL AND ORGANELLAR"/>
    <property type="match status" value="1"/>
</dbReference>
<evidence type="ECO:0000256" key="3">
    <source>
        <dbReference type="ARBA" id="ARBA00023052"/>
    </source>
</evidence>
<dbReference type="EMBL" id="MNUO01000067">
    <property type="protein sequence ID" value="OIN97032.1"/>
    <property type="molecule type" value="Genomic_DNA"/>
</dbReference>
<evidence type="ECO:0000313" key="6">
    <source>
        <dbReference type="EMBL" id="OIN97032.1"/>
    </source>
</evidence>
<proteinExistence type="predicted"/>
<dbReference type="InterPro" id="IPR029061">
    <property type="entry name" value="THDP-binding"/>
</dbReference>
<keyword evidence="4" id="KW-0175">Coiled coil</keyword>
<feature type="domain" description="Dehydrogenase E1 component" evidence="5">
    <location>
        <begin position="16"/>
        <end position="311"/>
    </location>
</feature>
<keyword evidence="3" id="KW-0786">Thiamine pyrophosphate</keyword>
<feature type="coiled-coil region" evidence="4">
    <location>
        <begin position="275"/>
        <end position="305"/>
    </location>
</feature>
<dbReference type="CDD" id="cd02000">
    <property type="entry name" value="TPP_E1_PDC_ADC_BCADC"/>
    <property type="match status" value="1"/>
</dbReference>
<accession>A0A1J4SCM0</accession>
<dbReference type="InterPro" id="IPR001017">
    <property type="entry name" value="DH_E1"/>
</dbReference>
<dbReference type="Proteomes" id="UP000182278">
    <property type="component" value="Unassembled WGS sequence"/>
</dbReference>
<gene>
    <name evidence="6" type="ORF">AUJ66_04550</name>
</gene>
<protein>
    <submittedName>
        <fullName evidence="6">Pyruvate dehydrogenase (Acetyl-transferring) E1 component subunit alpha</fullName>
    </submittedName>
</protein>
<comment type="caution">
    <text evidence="6">The sequence shown here is derived from an EMBL/GenBank/DDBJ whole genome shotgun (WGS) entry which is preliminary data.</text>
</comment>
<evidence type="ECO:0000256" key="4">
    <source>
        <dbReference type="SAM" id="Coils"/>
    </source>
</evidence>
<organism evidence="6 7">
    <name type="scientific">Candidatus Desantisbacteria bacterium CG1_02_38_46</name>
    <dbReference type="NCBI Taxonomy" id="1817893"/>
    <lineage>
        <taxon>Bacteria</taxon>
        <taxon>Candidatus Desantisiibacteriota</taxon>
    </lineage>
</organism>
<dbReference type="STRING" id="1817893.AUJ66_04550"/>
<dbReference type="AlphaFoldDB" id="A0A1J4SCM0"/>
<sequence>MEKEKLVDMLRLMYKIRFFEERAIKIYKEKGIAGESLGALHTYVGEEAIAAGACINLKKDDYVVSTHRGHGHCIAKRGDIKRMLAEIMGRVTGYSCGRGGSMHLFDKETGFLGGNGIMGAGIPIALGAAYRAKYKNSNQVCVCFFGDGSSTQGTFHESLNISALWKLPLIYICENNLYAVSTPVSEEVSIPNVGDRACAYGIPGKVIDGQDVIKVHNAVNEAVKRARDGQGPTLIECKTYRYYPHCMIIKETRQEEEIKEWKEKDPIVSFEKKLLKEKMISLGDLEKMKQELEKEMDEAENFARESPYPDVENFKKEISDLKV</sequence>
<dbReference type="InterPro" id="IPR050642">
    <property type="entry name" value="PDH_E1_Alpha_Subunit"/>
</dbReference>
<dbReference type="GO" id="GO:0004739">
    <property type="term" value="F:pyruvate dehydrogenase (acetyl-transferring) activity"/>
    <property type="evidence" value="ECO:0007669"/>
    <property type="project" value="TreeGrafter"/>
</dbReference>
<dbReference type="PANTHER" id="PTHR11516:SF60">
    <property type="entry name" value="PYRUVATE DEHYDROGENASE E1 COMPONENT SUBUNIT ALPHA"/>
    <property type="match status" value="1"/>
</dbReference>
<evidence type="ECO:0000259" key="5">
    <source>
        <dbReference type="Pfam" id="PF00676"/>
    </source>
</evidence>
<comment type="cofactor">
    <cofactor evidence="1">
        <name>thiamine diphosphate</name>
        <dbReference type="ChEBI" id="CHEBI:58937"/>
    </cofactor>
</comment>
<keyword evidence="6" id="KW-0670">Pyruvate</keyword>